<dbReference type="PROSITE" id="PS00195">
    <property type="entry name" value="GLUTAREDOXIN_1"/>
    <property type="match status" value="1"/>
</dbReference>
<evidence type="ECO:0000256" key="6">
    <source>
        <dbReference type="ARBA" id="ARBA00023284"/>
    </source>
</evidence>
<comment type="similarity">
    <text evidence="2 7">Belongs to the glutaredoxin family.</text>
</comment>
<dbReference type="NCBIfam" id="TIGR02181">
    <property type="entry name" value="GRX_bact"/>
    <property type="match status" value="1"/>
</dbReference>
<dbReference type="InterPro" id="IPR014025">
    <property type="entry name" value="Glutaredoxin_subgr"/>
</dbReference>
<dbReference type="Proteomes" id="UP001259803">
    <property type="component" value="Unassembled WGS sequence"/>
</dbReference>
<dbReference type="InterPro" id="IPR011767">
    <property type="entry name" value="GLR_AS"/>
</dbReference>
<keyword evidence="10" id="KW-1185">Reference proteome</keyword>
<evidence type="ECO:0000256" key="1">
    <source>
        <dbReference type="ARBA" id="ARBA00002549"/>
    </source>
</evidence>
<dbReference type="PROSITE" id="PS51354">
    <property type="entry name" value="GLUTAREDOXIN_2"/>
    <property type="match status" value="1"/>
</dbReference>
<evidence type="ECO:0000256" key="2">
    <source>
        <dbReference type="ARBA" id="ARBA00007787"/>
    </source>
</evidence>
<accession>A0ABU2ZFW7</accession>
<dbReference type="SUPFAM" id="SSF52833">
    <property type="entry name" value="Thioredoxin-like"/>
    <property type="match status" value="1"/>
</dbReference>
<comment type="function">
    <text evidence="1 7">Has a glutathione-disulfide oxidoreductase activity in the presence of NADPH and glutathione reductase. Reduces low molecular weight disulfides and proteins.</text>
</comment>
<dbReference type="Gene3D" id="3.40.30.10">
    <property type="entry name" value="Glutaredoxin"/>
    <property type="match status" value="1"/>
</dbReference>
<evidence type="ECO:0000259" key="8">
    <source>
        <dbReference type="Pfam" id="PF00462"/>
    </source>
</evidence>
<evidence type="ECO:0000313" key="10">
    <source>
        <dbReference type="Proteomes" id="UP001259803"/>
    </source>
</evidence>
<sequence>MTEQQSQAGASPKVEIYTKYGCPYCHRAVALLNKKNVAFEEYDISGGGPRRDEMQSRRPDARTVPQIFIDDQPVGGSDELMALESSGKLDALLGR</sequence>
<dbReference type="EMBL" id="JAVRHS010000002">
    <property type="protein sequence ID" value="MDT0575473.1"/>
    <property type="molecule type" value="Genomic_DNA"/>
</dbReference>
<evidence type="ECO:0000256" key="7">
    <source>
        <dbReference type="RuleBase" id="RU364065"/>
    </source>
</evidence>
<comment type="caution">
    <text evidence="9">The sequence shown here is derived from an EMBL/GenBank/DDBJ whole genome shotgun (WGS) entry which is preliminary data.</text>
</comment>
<evidence type="ECO:0000313" key="9">
    <source>
        <dbReference type="EMBL" id="MDT0575473.1"/>
    </source>
</evidence>
<dbReference type="PANTHER" id="PTHR45694:SF18">
    <property type="entry name" value="GLUTAREDOXIN-1-RELATED"/>
    <property type="match status" value="1"/>
</dbReference>
<dbReference type="InterPro" id="IPR011900">
    <property type="entry name" value="GRX_bact"/>
</dbReference>
<proteinExistence type="inferred from homology"/>
<keyword evidence="4 7" id="KW-0249">Electron transport</keyword>
<feature type="domain" description="Glutaredoxin" evidence="8">
    <location>
        <begin position="14"/>
        <end position="73"/>
    </location>
</feature>
<reference evidence="9 10" key="1">
    <citation type="submission" date="2023-09" db="EMBL/GenBank/DDBJ databases">
        <authorList>
            <person name="Rey-Velasco X."/>
        </authorList>
    </citation>
    <scope>NUCLEOTIDE SEQUENCE [LARGE SCALE GENOMIC DNA]</scope>
    <source>
        <strain evidence="9 10">F390</strain>
    </source>
</reference>
<dbReference type="PANTHER" id="PTHR45694">
    <property type="entry name" value="GLUTAREDOXIN 2"/>
    <property type="match status" value="1"/>
</dbReference>
<organism evidence="9 10">
    <name type="scientific">Croceicoccus esteveae</name>
    <dbReference type="NCBI Taxonomy" id="3075597"/>
    <lineage>
        <taxon>Bacteria</taxon>
        <taxon>Pseudomonadati</taxon>
        <taxon>Pseudomonadota</taxon>
        <taxon>Alphaproteobacteria</taxon>
        <taxon>Sphingomonadales</taxon>
        <taxon>Erythrobacteraceae</taxon>
        <taxon>Croceicoccus</taxon>
    </lineage>
</organism>
<protein>
    <recommendedName>
        <fullName evidence="7">Glutaredoxin</fullName>
    </recommendedName>
</protein>
<evidence type="ECO:0000256" key="4">
    <source>
        <dbReference type="ARBA" id="ARBA00022982"/>
    </source>
</evidence>
<keyword evidence="7" id="KW-0963">Cytoplasm</keyword>
<dbReference type="PRINTS" id="PR00160">
    <property type="entry name" value="GLUTAREDOXIN"/>
</dbReference>
<keyword evidence="3 7" id="KW-0813">Transport</keyword>
<dbReference type="CDD" id="cd03418">
    <property type="entry name" value="GRX_GRXb_1_3_like"/>
    <property type="match status" value="1"/>
</dbReference>
<evidence type="ECO:0000256" key="5">
    <source>
        <dbReference type="ARBA" id="ARBA00023157"/>
    </source>
</evidence>
<dbReference type="InterPro" id="IPR036249">
    <property type="entry name" value="Thioredoxin-like_sf"/>
</dbReference>
<keyword evidence="5" id="KW-1015">Disulfide bond</keyword>
<keyword evidence="6 7" id="KW-0676">Redox-active center</keyword>
<dbReference type="InterPro" id="IPR002109">
    <property type="entry name" value="Glutaredoxin"/>
</dbReference>
<dbReference type="RefSeq" id="WP_311340031.1">
    <property type="nucleotide sequence ID" value="NZ_JAVRHS010000002.1"/>
</dbReference>
<gene>
    <name evidence="9" type="primary">grxC</name>
    <name evidence="9" type="ORF">RM533_04685</name>
</gene>
<evidence type="ECO:0000256" key="3">
    <source>
        <dbReference type="ARBA" id="ARBA00022448"/>
    </source>
</evidence>
<dbReference type="Pfam" id="PF00462">
    <property type="entry name" value="Glutaredoxin"/>
    <property type="match status" value="1"/>
</dbReference>
<name>A0ABU2ZFW7_9SPHN</name>